<dbReference type="Proteomes" id="UP000008311">
    <property type="component" value="Unassembled WGS sequence"/>
</dbReference>
<dbReference type="GO" id="GO:0030154">
    <property type="term" value="P:cell differentiation"/>
    <property type="evidence" value="ECO:0007669"/>
    <property type="project" value="UniProtKB-KW"/>
</dbReference>
<keyword evidence="5" id="KW-0221">Differentiation</keyword>
<organism evidence="8 9">
    <name type="scientific">Ricinus communis</name>
    <name type="common">Castor bean</name>
    <dbReference type="NCBI Taxonomy" id="3988"/>
    <lineage>
        <taxon>Eukaryota</taxon>
        <taxon>Viridiplantae</taxon>
        <taxon>Streptophyta</taxon>
        <taxon>Embryophyta</taxon>
        <taxon>Tracheophyta</taxon>
        <taxon>Spermatophyta</taxon>
        <taxon>Magnoliopsida</taxon>
        <taxon>eudicotyledons</taxon>
        <taxon>Gunneridae</taxon>
        <taxon>Pentapetalae</taxon>
        <taxon>rosids</taxon>
        <taxon>fabids</taxon>
        <taxon>Malpighiales</taxon>
        <taxon>Euphorbiaceae</taxon>
        <taxon>Acalyphoideae</taxon>
        <taxon>Acalypheae</taxon>
        <taxon>Ricinus</taxon>
    </lineage>
</organism>
<gene>
    <name evidence="8" type="ORF">RCOM_0553910</name>
</gene>
<keyword evidence="9" id="KW-1185">Reference proteome</keyword>
<dbReference type="PANTHER" id="PTHR36016">
    <property type="entry name" value="CLAVATA3/ESR (CLE)-RELATED PROTEIN 7"/>
    <property type="match status" value="1"/>
</dbReference>
<dbReference type="PROSITE" id="PS51257">
    <property type="entry name" value="PROKAR_LIPOPROTEIN"/>
    <property type="match status" value="1"/>
</dbReference>
<keyword evidence="7" id="KW-0379">Hydroxylation</keyword>
<evidence type="ECO:0000256" key="5">
    <source>
        <dbReference type="ARBA" id="ARBA00022782"/>
    </source>
</evidence>
<evidence type="ECO:0000256" key="7">
    <source>
        <dbReference type="ARBA" id="ARBA00023278"/>
    </source>
</evidence>
<keyword evidence="4" id="KW-0732">Signal</keyword>
<dbReference type="EMBL" id="EQ973954">
    <property type="protein sequence ID" value="EEF37259.1"/>
    <property type="molecule type" value="Genomic_DNA"/>
</dbReference>
<evidence type="ECO:0000313" key="8">
    <source>
        <dbReference type="EMBL" id="EEF37259.1"/>
    </source>
</evidence>
<sequence>MAKNTLSLKGAVLLFLIIMFSILFLGCQARILKVQQAMQKDRDASSSSFLLHELGFDLSKLKRYQKLSALHASGDRVSPGGPDPHHHV</sequence>
<proteinExistence type="inferred from homology"/>
<evidence type="ECO:0000313" key="9">
    <source>
        <dbReference type="Proteomes" id="UP000008311"/>
    </source>
</evidence>
<evidence type="ECO:0000256" key="1">
    <source>
        <dbReference type="ARBA" id="ARBA00004239"/>
    </source>
</evidence>
<reference evidence="9" key="1">
    <citation type="journal article" date="2010" name="Nat. Biotechnol.">
        <title>Draft genome sequence of the oilseed species Ricinus communis.</title>
        <authorList>
            <person name="Chan A.P."/>
            <person name="Crabtree J."/>
            <person name="Zhao Q."/>
            <person name="Lorenzi H."/>
            <person name="Orvis J."/>
            <person name="Puiu D."/>
            <person name="Melake-Berhan A."/>
            <person name="Jones K.M."/>
            <person name="Redman J."/>
            <person name="Chen G."/>
            <person name="Cahoon E.B."/>
            <person name="Gedil M."/>
            <person name="Stanke M."/>
            <person name="Haas B.J."/>
            <person name="Wortman J.R."/>
            <person name="Fraser-Liggett C.M."/>
            <person name="Ravel J."/>
            <person name="Rabinowicz P.D."/>
        </authorList>
    </citation>
    <scope>NUCLEOTIDE SEQUENCE [LARGE SCALE GENOMIC DNA]</scope>
    <source>
        <strain evidence="9">cv. Hale</strain>
    </source>
</reference>
<accession>B9SGL3</accession>
<comment type="similarity">
    <text evidence="2">Belongs to the CLV3/ESR signal peptide family.</text>
</comment>
<protein>
    <submittedName>
        <fullName evidence="8">CLE7, putative</fullName>
    </submittedName>
</protein>
<dbReference type="PANTHER" id="PTHR36016:SF1">
    <property type="entry name" value="CLAVATA3_ESR (CLE)-RELATED PROTEIN 5-RELATED"/>
    <property type="match status" value="1"/>
</dbReference>
<dbReference type="GO" id="GO:0005576">
    <property type="term" value="C:extracellular region"/>
    <property type="evidence" value="ECO:0007669"/>
    <property type="project" value="UniProtKB-SubCell"/>
</dbReference>
<dbReference type="AlphaFoldDB" id="B9SGL3"/>
<keyword evidence="6" id="KW-0325">Glycoprotein</keyword>
<keyword evidence="3" id="KW-0964">Secreted</keyword>
<evidence type="ECO:0000256" key="4">
    <source>
        <dbReference type="ARBA" id="ARBA00022729"/>
    </source>
</evidence>
<evidence type="ECO:0000256" key="6">
    <source>
        <dbReference type="ARBA" id="ARBA00023180"/>
    </source>
</evidence>
<comment type="subcellular location">
    <subcellularLocation>
        <location evidence="1">Secreted</location>
        <location evidence="1">Extracellular space</location>
    </subcellularLocation>
</comment>
<dbReference type="eggNOG" id="ENOG502SZED">
    <property type="taxonomic scope" value="Eukaryota"/>
</dbReference>
<dbReference type="InterPro" id="IPR039617">
    <property type="entry name" value="CLAVATA3-CLE"/>
</dbReference>
<evidence type="ECO:0000256" key="2">
    <source>
        <dbReference type="ARBA" id="ARBA00005416"/>
    </source>
</evidence>
<name>B9SGL3_RICCO</name>
<dbReference type="InParanoid" id="B9SGL3"/>
<evidence type="ECO:0000256" key="3">
    <source>
        <dbReference type="ARBA" id="ARBA00022525"/>
    </source>
</evidence>